<evidence type="ECO:0000259" key="6">
    <source>
        <dbReference type="PROSITE" id="PS50977"/>
    </source>
</evidence>
<gene>
    <name evidence="7" type="ORF">BK138_33315</name>
</gene>
<dbReference type="InterPro" id="IPR009057">
    <property type="entry name" value="Homeodomain-like_sf"/>
</dbReference>
<dbReference type="PROSITE" id="PS50977">
    <property type="entry name" value="HTH_TETR_2"/>
    <property type="match status" value="1"/>
</dbReference>
<dbReference type="InterPro" id="IPR023772">
    <property type="entry name" value="DNA-bd_HTH_TetR-type_CS"/>
</dbReference>
<evidence type="ECO:0000256" key="5">
    <source>
        <dbReference type="PROSITE-ProRule" id="PRU00335"/>
    </source>
</evidence>
<organism evidence="7 8">
    <name type="scientific">Paenibacillus rhizosphaerae</name>
    <dbReference type="NCBI Taxonomy" id="297318"/>
    <lineage>
        <taxon>Bacteria</taxon>
        <taxon>Bacillati</taxon>
        <taxon>Bacillota</taxon>
        <taxon>Bacilli</taxon>
        <taxon>Bacillales</taxon>
        <taxon>Paenibacillaceae</taxon>
        <taxon>Paenibacillus</taxon>
    </lineage>
</organism>
<dbReference type="SUPFAM" id="SSF48498">
    <property type="entry name" value="Tetracyclin repressor-like, C-terminal domain"/>
    <property type="match status" value="1"/>
</dbReference>
<proteinExistence type="predicted"/>
<dbReference type="GO" id="GO:0003700">
    <property type="term" value="F:DNA-binding transcription factor activity"/>
    <property type="evidence" value="ECO:0007669"/>
    <property type="project" value="TreeGrafter"/>
</dbReference>
<keyword evidence="4" id="KW-0804">Transcription</keyword>
<feature type="DNA-binding region" description="H-T-H motif" evidence="5">
    <location>
        <begin position="31"/>
        <end position="50"/>
    </location>
</feature>
<evidence type="ECO:0000313" key="8">
    <source>
        <dbReference type="Proteomes" id="UP000187172"/>
    </source>
</evidence>
<dbReference type="Pfam" id="PF13977">
    <property type="entry name" value="TetR_C_6"/>
    <property type="match status" value="1"/>
</dbReference>
<dbReference type="STRING" id="297318.BK138_33315"/>
<dbReference type="PANTHER" id="PTHR30055">
    <property type="entry name" value="HTH-TYPE TRANSCRIPTIONAL REGULATOR RUTR"/>
    <property type="match status" value="1"/>
</dbReference>
<dbReference type="PANTHER" id="PTHR30055:SF226">
    <property type="entry name" value="HTH-TYPE TRANSCRIPTIONAL REGULATOR PKSA"/>
    <property type="match status" value="1"/>
</dbReference>
<evidence type="ECO:0000256" key="3">
    <source>
        <dbReference type="ARBA" id="ARBA00023125"/>
    </source>
</evidence>
<reference evidence="7 8" key="1">
    <citation type="submission" date="2016-11" db="EMBL/GenBank/DDBJ databases">
        <title>Paenibacillus species isolates.</title>
        <authorList>
            <person name="Beno S.M."/>
        </authorList>
    </citation>
    <scope>NUCLEOTIDE SEQUENCE [LARGE SCALE GENOMIC DNA]</scope>
    <source>
        <strain evidence="7 8">FSL R5-0378</strain>
    </source>
</reference>
<dbReference type="Gene3D" id="1.10.357.10">
    <property type="entry name" value="Tetracycline Repressor, domain 2"/>
    <property type="match status" value="1"/>
</dbReference>
<dbReference type="EMBL" id="MRTP01000021">
    <property type="protein sequence ID" value="OMF45978.1"/>
    <property type="molecule type" value="Genomic_DNA"/>
</dbReference>
<feature type="domain" description="HTH tetR-type" evidence="6">
    <location>
        <begin position="8"/>
        <end position="68"/>
    </location>
</feature>
<dbReference type="Pfam" id="PF00440">
    <property type="entry name" value="TetR_N"/>
    <property type="match status" value="1"/>
</dbReference>
<keyword evidence="1" id="KW-0678">Repressor</keyword>
<evidence type="ECO:0000256" key="1">
    <source>
        <dbReference type="ARBA" id="ARBA00022491"/>
    </source>
</evidence>
<keyword evidence="2" id="KW-0805">Transcription regulation</keyword>
<accession>A0A1R1E2E9</accession>
<dbReference type="InterPro" id="IPR036271">
    <property type="entry name" value="Tet_transcr_reg_TetR-rel_C_sf"/>
</dbReference>
<dbReference type="RefSeq" id="WP_076176697.1">
    <property type="nucleotide sequence ID" value="NZ_MRTP01000021.1"/>
</dbReference>
<evidence type="ECO:0000313" key="7">
    <source>
        <dbReference type="EMBL" id="OMF45978.1"/>
    </source>
</evidence>
<comment type="caution">
    <text evidence="7">The sequence shown here is derived from an EMBL/GenBank/DDBJ whole genome shotgun (WGS) entry which is preliminary data.</text>
</comment>
<dbReference type="InterPro" id="IPR039538">
    <property type="entry name" value="BetI_C"/>
</dbReference>
<dbReference type="SUPFAM" id="SSF46689">
    <property type="entry name" value="Homeodomain-like"/>
    <property type="match status" value="1"/>
</dbReference>
<dbReference type="Proteomes" id="UP000187172">
    <property type="component" value="Unassembled WGS sequence"/>
</dbReference>
<dbReference type="AlphaFoldDB" id="A0A1R1E2E9"/>
<protein>
    <submittedName>
        <fullName evidence="7">TetR family transcriptional regulator</fullName>
    </submittedName>
</protein>
<evidence type="ECO:0000256" key="2">
    <source>
        <dbReference type="ARBA" id="ARBA00023015"/>
    </source>
</evidence>
<dbReference type="PROSITE" id="PS01081">
    <property type="entry name" value="HTH_TETR_1"/>
    <property type="match status" value="1"/>
</dbReference>
<dbReference type="GO" id="GO:0000976">
    <property type="term" value="F:transcription cis-regulatory region binding"/>
    <property type="evidence" value="ECO:0007669"/>
    <property type="project" value="TreeGrafter"/>
</dbReference>
<name>A0A1R1E2E9_9BACL</name>
<dbReference type="InterPro" id="IPR001647">
    <property type="entry name" value="HTH_TetR"/>
</dbReference>
<sequence>MPKIVDHELQKTKVAEATWRVIQKHGIEQASVRNIAEEAGISVGSMRHYFSTQSELLSYSMKRVSERVSQRIYDTVFSGDLMQDIPSLLHEVLPTDNEKRLEMEVWFSFVVKSLSDDSLRTLRHQVDDELRSIFVTVFNGLSEGQLLLPGLDFAIEVERFYAVLDGLAIHAVMRPERVTPEVMVAVIKRHLLSLCQPDVHSMAQKPDSNAKKEQPRDT</sequence>
<keyword evidence="3 5" id="KW-0238">DNA-binding</keyword>
<dbReference type="InterPro" id="IPR050109">
    <property type="entry name" value="HTH-type_TetR-like_transc_reg"/>
</dbReference>
<evidence type="ECO:0000256" key="4">
    <source>
        <dbReference type="ARBA" id="ARBA00023163"/>
    </source>
</evidence>
<keyword evidence="8" id="KW-1185">Reference proteome</keyword>